<reference evidence="2 3" key="1">
    <citation type="submission" date="2019-04" db="EMBL/GenBank/DDBJ databases">
        <title>Streptomyces oryziradicis sp. nov., a novel actinomycete isolated from rhizosphere soil of rice (Oryza sativa L.).</title>
        <authorList>
            <person name="Li C."/>
        </authorList>
    </citation>
    <scope>NUCLEOTIDE SEQUENCE [LARGE SCALE GENOMIC DNA]</scope>
    <source>
        <strain evidence="2 3">NEAU-C40</strain>
    </source>
</reference>
<organism evidence="2 3">
    <name type="scientific">Actinacidiphila oryziradicis</name>
    <dbReference type="NCBI Taxonomy" id="2571141"/>
    <lineage>
        <taxon>Bacteria</taxon>
        <taxon>Bacillati</taxon>
        <taxon>Actinomycetota</taxon>
        <taxon>Actinomycetes</taxon>
        <taxon>Kitasatosporales</taxon>
        <taxon>Streptomycetaceae</taxon>
        <taxon>Actinacidiphila</taxon>
    </lineage>
</organism>
<evidence type="ECO:0000259" key="1">
    <source>
        <dbReference type="Pfam" id="PF05368"/>
    </source>
</evidence>
<accession>A0A4V5N0P4</accession>
<keyword evidence="3" id="KW-1185">Reference proteome</keyword>
<dbReference type="PANTHER" id="PTHR43162:SF1">
    <property type="entry name" value="PRESTALK A DIFFERENTIATION PROTEIN A"/>
    <property type="match status" value="1"/>
</dbReference>
<dbReference type="EMBL" id="SUMC01000003">
    <property type="protein sequence ID" value="TKA12839.1"/>
    <property type="molecule type" value="Genomic_DNA"/>
</dbReference>
<comment type="caution">
    <text evidence="2">The sequence shown here is derived from an EMBL/GenBank/DDBJ whole genome shotgun (WGS) entry which is preliminary data.</text>
</comment>
<sequence>MSREWPILVTGAAGSVGAVGRMVVEILRQRDLPVRALVHREDERAEALRAVGAEVVVADLTRGADVVRAMDGCRRMYFGMSVSASYVAATVTAAAAARAQGNMEVLVNMSQMTVSQMSLTSTTESAQQRLHWLAEQVLDWSGLPIVQIRPTVFQENPLFTAFAASSIAKEGTIRLPFGSGRTSPVAARDVSEVVATILANPSSHIGKVYELTGPRSQNLTAMAAEYSEALGRPVTYVDVPYQQWLDQELSALGLPDHVFEHIATMARLHSEGRYDRVTHDVEQIIGRPASSVRDFVADNPALFQS</sequence>
<dbReference type="Proteomes" id="UP000305778">
    <property type="component" value="Unassembled WGS sequence"/>
</dbReference>
<evidence type="ECO:0000313" key="3">
    <source>
        <dbReference type="Proteomes" id="UP000305778"/>
    </source>
</evidence>
<proteinExistence type="predicted"/>
<dbReference type="InterPro" id="IPR051604">
    <property type="entry name" value="Ergot_Alk_Oxidoreductase"/>
</dbReference>
<gene>
    <name evidence="2" type="ORF">FCI23_05245</name>
</gene>
<evidence type="ECO:0000313" key="2">
    <source>
        <dbReference type="EMBL" id="TKA12839.1"/>
    </source>
</evidence>
<name>A0A4V5N0P4_9ACTN</name>
<protein>
    <submittedName>
        <fullName evidence="2">NAD-dependent epimerase/dehydratase family protein</fullName>
    </submittedName>
</protein>
<dbReference type="PANTHER" id="PTHR43162">
    <property type="match status" value="1"/>
</dbReference>
<dbReference type="Pfam" id="PF05368">
    <property type="entry name" value="NmrA"/>
    <property type="match status" value="1"/>
</dbReference>
<dbReference type="OrthoDB" id="285016at2"/>
<dbReference type="Gene3D" id="3.40.50.720">
    <property type="entry name" value="NAD(P)-binding Rossmann-like Domain"/>
    <property type="match status" value="1"/>
</dbReference>
<dbReference type="InterPro" id="IPR008030">
    <property type="entry name" value="NmrA-like"/>
</dbReference>
<dbReference type="AlphaFoldDB" id="A0A4V5N0P4"/>
<dbReference type="Gene3D" id="3.90.25.10">
    <property type="entry name" value="UDP-galactose 4-epimerase, domain 1"/>
    <property type="match status" value="1"/>
</dbReference>
<feature type="domain" description="NmrA-like" evidence="1">
    <location>
        <begin position="7"/>
        <end position="287"/>
    </location>
</feature>
<dbReference type="SUPFAM" id="SSF51735">
    <property type="entry name" value="NAD(P)-binding Rossmann-fold domains"/>
    <property type="match status" value="1"/>
</dbReference>
<dbReference type="InterPro" id="IPR036291">
    <property type="entry name" value="NAD(P)-bd_dom_sf"/>
</dbReference>